<feature type="region of interest" description="Disordered" evidence="1">
    <location>
        <begin position="483"/>
        <end position="510"/>
    </location>
</feature>
<reference evidence="2 3" key="1">
    <citation type="journal article" date="2011" name="BMC Genomics">
        <title>Comparative genome analysis and genome-guided physiological analysis of Roseobacter litoralis.</title>
        <authorList>
            <person name="Kalhoefer D."/>
            <person name="Thole S."/>
            <person name="Voget S."/>
            <person name="Lehmann R."/>
            <person name="Liesegang H."/>
            <person name="Wollher A."/>
            <person name="Daniel R."/>
            <person name="Simon M."/>
            <person name="Brinkhoff T."/>
        </authorList>
    </citation>
    <scope>NUCLEOTIDE SEQUENCE [LARGE SCALE GENOMIC DNA]</scope>
    <source>
        <strain evidence="3">ATCC 49566 / DSM 6996 / JCM 21268 / NBRC 15278 / OCh 149</strain>
    </source>
</reference>
<dbReference type="AlphaFoldDB" id="F7ZA28"/>
<accession>F7ZA28</accession>
<dbReference type="SUPFAM" id="SSF48371">
    <property type="entry name" value="ARM repeat"/>
    <property type="match status" value="3"/>
</dbReference>
<dbReference type="HOGENOM" id="CLU_355956_0_0_5"/>
<evidence type="ECO:0000256" key="1">
    <source>
        <dbReference type="SAM" id="MobiDB-lite"/>
    </source>
</evidence>
<proteinExistence type="predicted"/>
<dbReference type="Gene3D" id="1.25.10.10">
    <property type="entry name" value="Leucine-rich Repeat Variant"/>
    <property type="match status" value="3"/>
</dbReference>
<dbReference type="Proteomes" id="UP000001353">
    <property type="component" value="Chromosome"/>
</dbReference>
<evidence type="ECO:0000313" key="3">
    <source>
        <dbReference type="Proteomes" id="UP000001353"/>
    </source>
</evidence>
<evidence type="ECO:0000313" key="2">
    <source>
        <dbReference type="EMBL" id="AEI94181.1"/>
    </source>
</evidence>
<dbReference type="InterPro" id="IPR004155">
    <property type="entry name" value="PBS_lyase_HEAT"/>
</dbReference>
<organism evidence="2 3">
    <name type="scientific">Roseobacter litoralis (strain ATCC 49566 / DSM 6996 / JCM 21268 / NBRC 15278 / OCh 149)</name>
    <dbReference type="NCBI Taxonomy" id="391595"/>
    <lineage>
        <taxon>Bacteria</taxon>
        <taxon>Pseudomonadati</taxon>
        <taxon>Pseudomonadota</taxon>
        <taxon>Alphaproteobacteria</taxon>
        <taxon>Rhodobacterales</taxon>
        <taxon>Roseobacteraceae</taxon>
        <taxon>Roseobacter</taxon>
    </lineage>
</organism>
<name>F7ZA28_ROSLO</name>
<dbReference type="Pfam" id="PF13646">
    <property type="entry name" value="HEAT_2"/>
    <property type="match status" value="1"/>
</dbReference>
<protein>
    <submittedName>
        <fullName evidence="2">Uncharacterized protein</fullName>
    </submittedName>
</protein>
<dbReference type="InterPro" id="IPR011989">
    <property type="entry name" value="ARM-like"/>
</dbReference>
<gene>
    <name evidence="2" type="ordered locus">RLO149_c022050</name>
</gene>
<keyword evidence="3" id="KW-1185">Reference proteome</keyword>
<dbReference type="RefSeq" id="WP_013962105.1">
    <property type="nucleotide sequence ID" value="NC_015730.1"/>
</dbReference>
<sequence length="716" mass="76708">MLDNTTLRAADDLDPVPSILTHLSNGNEVIRCGAVRAAAAVAGQDGRVHDALLARLLDEDPDVRTDAMDALVQCARPEDAETLRLSLCGDPVREVKHAAILALTGLNCQESIPIFQKLVTSRASDDVAWEDDNDSWDDWLDVQIAVIKALGELNAKECIQDLLDARDDEEGQVLDGPVFAALAAMGNEGVVWLLSIAQTETGLGRKRALEALAEMRSDLLRDAFDVIVEDPAADIRRLALPLLEMDDERIKAMALRDPDEDLRCEALALFAPVHPDLAVKALADPSEAAQAIALDHLPLPLEDDLHTTLTANVIAWTSISKSKLATAAARILPRLAPEHAVEPLLALIYDTARPLEARLTAVTALDTLNDPPATERLIALLSHETQQVRAVALTRLVIRCQDGDTSAGRALAMSIDRTLLSQANEVVVREDIDGPDLAMSKIDTPPRGHVKISRDGEIINVDQDEKIDATQSTLGALQNDESQFEQADLAEDTPEESSAKRRHRRPVEGPDTIADDLRVVALGIAGSASDPAIEAAILEATESEEDTLRLAAWRALEKRADGGMLAAQGAFEIESGLSDEHPAIRSAAANILAMNPETALALRACLSDPDALVRAIAVRNCATTDEATAALKDAASVVRAVALDRILPSNDSTVTKSVFEALSKAERINTLAGACSRSDTILSLCFKALSESDVTPRQTHILLEALAQSSPSVAKS</sequence>
<dbReference type="EMBL" id="CP002623">
    <property type="protein sequence ID" value="AEI94181.1"/>
    <property type="molecule type" value="Genomic_DNA"/>
</dbReference>
<dbReference type="eggNOG" id="COG1413">
    <property type="taxonomic scope" value="Bacteria"/>
</dbReference>
<dbReference type="KEGG" id="rli:RLO149_c022050"/>
<dbReference type="STRING" id="391595.RLO149_c022050"/>
<dbReference type="InterPro" id="IPR016024">
    <property type="entry name" value="ARM-type_fold"/>
</dbReference>
<dbReference type="SMART" id="SM00567">
    <property type="entry name" value="EZ_HEAT"/>
    <property type="match status" value="7"/>
</dbReference>
<dbReference type="OrthoDB" id="7787289at2"/>